<dbReference type="SUPFAM" id="SSF46689">
    <property type="entry name" value="Homeodomain-like"/>
    <property type="match status" value="1"/>
</dbReference>
<dbReference type="PROSITE" id="PS01081">
    <property type="entry name" value="HTH_TETR_1"/>
    <property type="match status" value="1"/>
</dbReference>
<reference evidence="6" key="1">
    <citation type="submission" date="2023-11" db="EMBL/GenBank/DDBJ databases">
        <title>Genome Sequence of Bacillus pseudomycoides stain BUPM19.</title>
        <authorList>
            <person name="Farhat A."/>
        </authorList>
    </citation>
    <scope>NUCLEOTIDE SEQUENCE [LARGE SCALE GENOMIC DNA]</scope>
    <source>
        <strain evidence="6">BUPM19</strain>
    </source>
</reference>
<accession>A0ABU5K3T6</accession>
<dbReference type="InterPro" id="IPR001647">
    <property type="entry name" value="HTH_TetR"/>
</dbReference>
<dbReference type="InterPro" id="IPR036271">
    <property type="entry name" value="Tet_transcr_reg_TetR-rel_C_sf"/>
</dbReference>
<gene>
    <name evidence="5" type="ORF">U2I54_25840</name>
</gene>
<dbReference type="SUPFAM" id="SSF48498">
    <property type="entry name" value="Tetracyclin repressor-like, C-terminal domain"/>
    <property type="match status" value="1"/>
</dbReference>
<dbReference type="Gene3D" id="1.10.357.10">
    <property type="entry name" value="Tetracycline Repressor, domain 2"/>
    <property type="match status" value="1"/>
</dbReference>
<keyword evidence="6" id="KW-1185">Reference proteome</keyword>
<sequence>MLRETRKKELKELIFLQAIELFKERGYENVTVQDITAACGIAKGTFFNYFAKKEHILLFLGDSQIELWNESIQTYQNVEHPKEQIQLMLGDLLSRFTEHGELMKHAVFEIIKSNYLVENELKSIQKLQGSLHSIIEQAKRTEKLKSNWDTSTITSTIMSVYFYTLMSQSLMHPHETNIKEMLNKQLDVVWEGINKE</sequence>
<organism evidence="5 6">
    <name type="scientific">Bacillus bingmayongensis</name>
    <dbReference type="NCBI Taxonomy" id="1150157"/>
    <lineage>
        <taxon>Bacteria</taxon>
        <taxon>Bacillati</taxon>
        <taxon>Bacillota</taxon>
        <taxon>Bacilli</taxon>
        <taxon>Bacillales</taxon>
        <taxon>Bacillaceae</taxon>
        <taxon>Bacillus</taxon>
    </lineage>
</organism>
<dbReference type="RefSeq" id="WP_374219583.1">
    <property type="nucleotide sequence ID" value="NZ_JAXOVW010000141.1"/>
</dbReference>
<keyword evidence="1" id="KW-0678">Repressor</keyword>
<dbReference type="PANTHER" id="PTHR43479">
    <property type="entry name" value="ACREF/ENVCD OPERON REPRESSOR-RELATED"/>
    <property type="match status" value="1"/>
</dbReference>
<dbReference type="InterPro" id="IPR023772">
    <property type="entry name" value="DNA-bd_HTH_TetR-type_CS"/>
</dbReference>
<dbReference type="PROSITE" id="PS50977">
    <property type="entry name" value="HTH_TETR_2"/>
    <property type="match status" value="1"/>
</dbReference>
<evidence type="ECO:0000256" key="3">
    <source>
        <dbReference type="PROSITE-ProRule" id="PRU00335"/>
    </source>
</evidence>
<dbReference type="PRINTS" id="PR00455">
    <property type="entry name" value="HTHTETR"/>
</dbReference>
<evidence type="ECO:0000256" key="1">
    <source>
        <dbReference type="ARBA" id="ARBA00022491"/>
    </source>
</evidence>
<dbReference type="InterPro" id="IPR009057">
    <property type="entry name" value="Homeodomain-like_sf"/>
</dbReference>
<evidence type="ECO:0000256" key="2">
    <source>
        <dbReference type="ARBA" id="ARBA00023125"/>
    </source>
</evidence>
<name>A0ABU5K3T6_9BACI</name>
<protein>
    <submittedName>
        <fullName evidence="5">TetR/AcrR family transcriptional regulator</fullName>
    </submittedName>
</protein>
<feature type="domain" description="HTH tetR-type" evidence="4">
    <location>
        <begin position="8"/>
        <end position="68"/>
    </location>
</feature>
<dbReference type="Proteomes" id="UP001291930">
    <property type="component" value="Unassembled WGS sequence"/>
</dbReference>
<dbReference type="PANTHER" id="PTHR43479:SF11">
    <property type="entry name" value="ACREF_ENVCD OPERON REPRESSOR-RELATED"/>
    <property type="match status" value="1"/>
</dbReference>
<dbReference type="InterPro" id="IPR050624">
    <property type="entry name" value="HTH-type_Tx_Regulator"/>
</dbReference>
<dbReference type="EMBL" id="JAXOVW010000141">
    <property type="protein sequence ID" value="MDZ5610355.1"/>
    <property type="molecule type" value="Genomic_DNA"/>
</dbReference>
<feature type="DNA-binding region" description="H-T-H motif" evidence="3">
    <location>
        <begin position="31"/>
        <end position="50"/>
    </location>
</feature>
<evidence type="ECO:0000259" key="4">
    <source>
        <dbReference type="PROSITE" id="PS50977"/>
    </source>
</evidence>
<evidence type="ECO:0000313" key="6">
    <source>
        <dbReference type="Proteomes" id="UP001291930"/>
    </source>
</evidence>
<keyword evidence="2 3" id="KW-0238">DNA-binding</keyword>
<dbReference type="Pfam" id="PF00440">
    <property type="entry name" value="TetR_N"/>
    <property type="match status" value="1"/>
</dbReference>
<evidence type="ECO:0000313" key="5">
    <source>
        <dbReference type="EMBL" id="MDZ5610355.1"/>
    </source>
</evidence>
<comment type="caution">
    <text evidence="5">The sequence shown here is derived from an EMBL/GenBank/DDBJ whole genome shotgun (WGS) entry which is preliminary data.</text>
</comment>
<proteinExistence type="predicted"/>